<proteinExistence type="predicted"/>
<gene>
    <name evidence="1" type="ORF">SAMN04488136_11623</name>
</gene>
<organism evidence="1 2">
    <name type="scientific">Vibrio xiamenensis</name>
    <dbReference type="NCBI Taxonomy" id="861298"/>
    <lineage>
        <taxon>Bacteria</taxon>
        <taxon>Pseudomonadati</taxon>
        <taxon>Pseudomonadota</taxon>
        <taxon>Gammaproteobacteria</taxon>
        <taxon>Vibrionales</taxon>
        <taxon>Vibrionaceae</taxon>
        <taxon>Vibrio</taxon>
    </lineage>
</organism>
<keyword evidence="2" id="KW-1185">Reference proteome</keyword>
<sequence>MAYLNIGKQIPLRPLTEDEVMEYVYYVLYHCDYLSQVGRTGISPDRYCDHMDEDGRELVLNSHLWQEFKFVWEYAEKGLHADEITQVQASDLISGLYKYAGLAEVVLLHDGDFGLESRSVSYAGTIILYKFMARLKLDFNWDMEDVTGAFCLFPMAHDTELTTVEYALLAGFSSHGAVRNEISSKTDPLKATKVGKTLLISVDEARKRLPRTRNYIPTKGVTHA</sequence>
<dbReference type="EMBL" id="FNDD01000016">
    <property type="protein sequence ID" value="SDH43805.1"/>
    <property type="molecule type" value="Genomic_DNA"/>
</dbReference>
<dbReference type="RefSeq" id="WP_093274926.1">
    <property type="nucleotide sequence ID" value="NZ_FNDD01000016.1"/>
</dbReference>
<evidence type="ECO:0000313" key="2">
    <source>
        <dbReference type="Proteomes" id="UP000198854"/>
    </source>
</evidence>
<protein>
    <submittedName>
        <fullName evidence="1">Uncharacterized protein</fullName>
    </submittedName>
</protein>
<dbReference type="Proteomes" id="UP000198854">
    <property type="component" value="Unassembled WGS sequence"/>
</dbReference>
<evidence type="ECO:0000313" key="1">
    <source>
        <dbReference type="EMBL" id="SDH43805.1"/>
    </source>
</evidence>
<dbReference type="AlphaFoldDB" id="A0A1G8CED0"/>
<reference evidence="1 2" key="1">
    <citation type="submission" date="2016-10" db="EMBL/GenBank/DDBJ databases">
        <authorList>
            <person name="de Groot N.N."/>
        </authorList>
    </citation>
    <scope>NUCLEOTIDE SEQUENCE [LARGE SCALE GENOMIC DNA]</scope>
    <source>
        <strain evidence="1 2">CGMCC 1.10228</strain>
    </source>
</reference>
<name>A0A1G8CED0_9VIBR</name>
<accession>A0A1G8CED0</accession>
<dbReference type="OrthoDB" id="7025252at2"/>
<dbReference type="STRING" id="861298.SAMN04488136_11623"/>